<dbReference type="RefSeq" id="WP_107011957.1">
    <property type="nucleotide sequence ID" value="NZ_CP028136.1"/>
</dbReference>
<evidence type="ECO:0000256" key="5">
    <source>
        <dbReference type="ARBA" id="ARBA00023027"/>
    </source>
</evidence>
<gene>
    <name evidence="9" type="ORF">C7S20_07775</name>
</gene>
<keyword evidence="5" id="KW-0520">NAD</keyword>
<evidence type="ECO:0000256" key="1">
    <source>
        <dbReference type="ARBA" id="ARBA00017378"/>
    </source>
</evidence>
<evidence type="ECO:0000259" key="7">
    <source>
        <dbReference type="PROSITE" id="PS51201"/>
    </source>
</evidence>
<keyword evidence="2" id="KW-0813">Transport</keyword>
<dbReference type="AlphaFoldDB" id="A0A2R3Z4I6"/>
<dbReference type="InterPro" id="IPR036291">
    <property type="entry name" value="NAD(P)-bd_dom_sf"/>
</dbReference>
<dbReference type="InterPro" id="IPR006036">
    <property type="entry name" value="K_uptake_TrkA"/>
</dbReference>
<dbReference type="Pfam" id="PF02080">
    <property type="entry name" value="TrkA_C"/>
    <property type="match status" value="1"/>
</dbReference>
<evidence type="ECO:0000256" key="2">
    <source>
        <dbReference type="ARBA" id="ARBA00022448"/>
    </source>
</evidence>
<evidence type="ECO:0000256" key="3">
    <source>
        <dbReference type="ARBA" id="ARBA00022538"/>
    </source>
</evidence>
<dbReference type="EMBL" id="CP028136">
    <property type="protein sequence ID" value="AVR45179.1"/>
    <property type="molecule type" value="Genomic_DNA"/>
</dbReference>
<dbReference type="Proteomes" id="UP000241507">
    <property type="component" value="Chromosome"/>
</dbReference>
<dbReference type="InterPro" id="IPR003148">
    <property type="entry name" value="RCK_N"/>
</dbReference>
<reference evidence="10" key="1">
    <citation type="submission" date="2018-03" db="EMBL/GenBank/DDBJ databases">
        <title>Gramella fulva sp. nov., isolated from a dry surface of tidal flat.</title>
        <authorList>
            <person name="Hwang S.H."/>
            <person name="Hwang W.M."/>
            <person name="Kang K."/>
            <person name="Ahn T.-Y."/>
        </authorList>
    </citation>
    <scope>NUCLEOTIDE SEQUENCE [LARGE SCALE GENOMIC DNA]</scope>
    <source>
        <strain evidence="10">SH35</strain>
    </source>
</reference>
<keyword evidence="10" id="KW-1185">Reference proteome</keyword>
<dbReference type="OrthoDB" id="9785285at2"/>
<dbReference type="GO" id="GO:0015079">
    <property type="term" value="F:potassium ion transmembrane transporter activity"/>
    <property type="evidence" value="ECO:0007669"/>
    <property type="project" value="InterPro"/>
</dbReference>
<evidence type="ECO:0000313" key="10">
    <source>
        <dbReference type="Proteomes" id="UP000241507"/>
    </source>
</evidence>
<keyword evidence="4" id="KW-0630">Potassium</keyword>
<feature type="domain" description="RCK C-terminal" evidence="8">
    <location>
        <begin position="133"/>
        <end position="219"/>
    </location>
</feature>
<accession>A0A2R3Z4I6</accession>
<evidence type="ECO:0000256" key="6">
    <source>
        <dbReference type="ARBA" id="ARBA00023065"/>
    </source>
</evidence>
<dbReference type="InterPro" id="IPR050721">
    <property type="entry name" value="Trk_Ktr_HKT_K-transport"/>
</dbReference>
<dbReference type="PRINTS" id="PR00335">
    <property type="entry name" value="KUPTAKETRKA"/>
</dbReference>
<protein>
    <recommendedName>
        <fullName evidence="1">Trk system potassium uptake protein TrkA</fullName>
    </recommendedName>
</protein>
<evidence type="ECO:0000259" key="8">
    <source>
        <dbReference type="PROSITE" id="PS51202"/>
    </source>
</evidence>
<dbReference type="InterPro" id="IPR006037">
    <property type="entry name" value="RCK_C"/>
</dbReference>
<dbReference type="SUPFAM" id="SSF51735">
    <property type="entry name" value="NAD(P)-binding Rossmann-fold domains"/>
    <property type="match status" value="1"/>
</dbReference>
<dbReference type="InterPro" id="IPR036721">
    <property type="entry name" value="RCK_C_sf"/>
</dbReference>
<dbReference type="PANTHER" id="PTHR43833">
    <property type="entry name" value="POTASSIUM CHANNEL PROTEIN 2-RELATED-RELATED"/>
    <property type="match status" value="1"/>
</dbReference>
<dbReference type="Pfam" id="PF02254">
    <property type="entry name" value="TrkA_N"/>
    <property type="match status" value="1"/>
</dbReference>
<feature type="domain" description="RCK N-terminal" evidence="7">
    <location>
        <begin position="1"/>
        <end position="116"/>
    </location>
</feature>
<dbReference type="GO" id="GO:0005886">
    <property type="term" value="C:plasma membrane"/>
    <property type="evidence" value="ECO:0007669"/>
    <property type="project" value="InterPro"/>
</dbReference>
<dbReference type="PROSITE" id="PS51201">
    <property type="entry name" value="RCK_N"/>
    <property type="match status" value="1"/>
</dbReference>
<dbReference type="PANTHER" id="PTHR43833:SF5">
    <property type="entry name" value="TRK SYSTEM POTASSIUM UPTAKE PROTEIN TRKA"/>
    <property type="match status" value="1"/>
</dbReference>
<dbReference type="SUPFAM" id="SSF116726">
    <property type="entry name" value="TrkA C-terminal domain-like"/>
    <property type="match status" value="1"/>
</dbReference>
<evidence type="ECO:0000313" key="9">
    <source>
        <dbReference type="EMBL" id="AVR45179.1"/>
    </source>
</evidence>
<name>A0A2R3Z4I6_9FLAO</name>
<proteinExistence type="predicted"/>
<keyword evidence="3" id="KW-0633">Potassium transport</keyword>
<evidence type="ECO:0000256" key="4">
    <source>
        <dbReference type="ARBA" id="ARBA00022958"/>
    </source>
</evidence>
<dbReference type="Gene3D" id="3.40.50.720">
    <property type="entry name" value="NAD(P)-binding Rossmann-like Domain"/>
    <property type="match status" value="1"/>
</dbReference>
<dbReference type="KEGG" id="grs:C7S20_07775"/>
<dbReference type="PROSITE" id="PS51202">
    <property type="entry name" value="RCK_C"/>
    <property type="match status" value="1"/>
</dbReference>
<keyword evidence="6" id="KW-0406">Ion transport</keyword>
<sequence length="219" mass="24427">MNIIIIGSGRTGKHVIESAIQDKNEVCVIEKNKERANQIASTYDCVVIHGDATHLNVLNEANEVQADAIIVTTDDDAVNALVILLAKQLKIKRLVSSVNNDDLLPVFEQLGIDTVESPYRLNGKYLYRAVQGPGVKEFLDLGDGFELLEMLIEKGSQIENMYIKDMMNEKILPADTRVVLIKRNNRILVPEGDTKVVQNDLLVLLSRKDDVEAVSKIFK</sequence>
<organism evidence="9 10">
    <name type="scientific">Christiangramia fulva</name>
    <dbReference type="NCBI Taxonomy" id="2126553"/>
    <lineage>
        <taxon>Bacteria</taxon>
        <taxon>Pseudomonadati</taxon>
        <taxon>Bacteroidota</taxon>
        <taxon>Flavobacteriia</taxon>
        <taxon>Flavobacteriales</taxon>
        <taxon>Flavobacteriaceae</taxon>
        <taxon>Christiangramia</taxon>
    </lineage>
</organism>
<dbReference type="Gene3D" id="3.30.70.1450">
    <property type="entry name" value="Regulator of K+ conductance, C-terminal domain"/>
    <property type="match status" value="1"/>
</dbReference>